<organism evidence="2 3">
    <name type="scientific">Dokdonia sinensis</name>
    <dbReference type="NCBI Taxonomy" id="2479847"/>
    <lineage>
        <taxon>Bacteria</taxon>
        <taxon>Pseudomonadati</taxon>
        <taxon>Bacteroidota</taxon>
        <taxon>Flavobacteriia</taxon>
        <taxon>Flavobacteriales</taxon>
        <taxon>Flavobacteriaceae</taxon>
        <taxon>Dokdonia</taxon>
    </lineage>
</organism>
<feature type="signal peptide" evidence="1">
    <location>
        <begin position="1"/>
        <end position="24"/>
    </location>
</feature>
<evidence type="ECO:0000313" key="2">
    <source>
        <dbReference type="EMBL" id="RMB56739.1"/>
    </source>
</evidence>
<dbReference type="OrthoDB" id="679784at2"/>
<protein>
    <recommendedName>
        <fullName evidence="4">Collagen-like protein</fullName>
    </recommendedName>
</protein>
<dbReference type="PROSITE" id="PS51257">
    <property type="entry name" value="PROKAR_LIPOPROTEIN"/>
    <property type="match status" value="1"/>
</dbReference>
<keyword evidence="3" id="KW-1185">Reference proteome</keyword>
<dbReference type="Proteomes" id="UP000281985">
    <property type="component" value="Unassembled WGS sequence"/>
</dbReference>
<evidence type="ECO:0000313" key="3">
    <source>
        <dbReference type="Proteomes" id="UP000281985"/>
    </source>
</evidence>
<sequence>MKTIKIMKYIALMMIAVLALSCSAEDGMDGADGVDGINGTQGVPGEDGNANVIGRTIDPFPGWVAGSYLGQDANTVQIDEPLLDVATTENALVLVYFQLFGENIWYPMTYSYVYSAGGGEVITFTYEPNLISIFAFNDSGMLNAVISKARYFIIPANDSGRSAQGEDGIRLLLEQDGVDISSYEEVATYLDMQ</sequence>
<name>A0A3M0G6L9_9FLAO</name>
<dbReference type="AlphaFoldDB" id="A0A3M0G6L9"/>
<accession>A0A3M0G6L9</accession>
<gene>
    <name evidence="2" type="ORF">EAX61_13105</name>
</gene>
<evidence type="ECO:0000256" key="1">
    <source>
        <dbReference type="SAM" id="SignalP"/>
    </source>
</evidence>
<reference evidence="2 3" key="1">
    <citation type="submission" date="2018-10" db="EMBL/GenBank/DDBJ databases">
        <title>Dokdonia luteus sp. nov., isolated from sea water.</title>
        <authorList>
            <person name="Zhou L.Y."/>
            <person name="Du Z.J."/>
        </authorList>
    </citation>
    <scope>NUCLEOTIDE SEQUENCE [LARGE SCALE GENOMIC DNA]</scope>
    <source>
        <strain evidence="2 3">SH27</strain>
    </source>
</reference>
<dbReference type="RefSeq" id="WP_121918159.1">
    <property type="nucleotide sequence ID" value="NZ_REFV01000014.1"/>
</dbReference>
<proteinExistence type="predicted"/>
<dbReference type="EMBL" id="REFV01000014">
    <property type="protein sequence ID" value="RMB56739.1"/>
    <property type="molecule type" value="Genomic_DNA"/>
</dbReference>
<feature type="chain" id="PRO_5018106743" description="Collagen-like protein" evidence="1">
    <location>
        <begin position="25"/>
        <end position="193"/>
    </location>
</feature>
<comment type="caution">
    <text evidence="2">The sequence shown here is derived from an EMBL/GenBank/DDBJ whole genome shotgun (WGS) entry which is preliminary data.</text>
</comment>
<evidence type="ECO:0008006" key="4">
    <source>
        <dbReference type="Google" id="ProtNLM"/>
    </source>
</evidence>
<keyword evidence="1" id="KW-0732">Signal</keyword>